<protein>
    <submittedName>
        <fullName evidence="1">Uncharacterized protein</fullName>
    </submittedName>
</protein>
<sequence length="20" mass="2366">MLALVEQHFLHNSMLGLKFH</sequence>
<dbReference type="EMBL" id="GGEC01073262">
    <property type="protein sequence ID" value="MBX53746.1"/>
    <property type="molecule type" value="Transcribed_RNA"/>
</dbReference>
<proteinExistence type="predicted"/>
<evidence type="ECO:0000313" key="1">
    <source>
        <dbReference type="EMBL" id="MBX53746.1"/>
    </source>
</evidence>
<name>A0A2P2PG94_RHIMU</name>
<dbReference type="AlphaFoldDB" id="A0A2P2PG94"/>
<organism evidence="1">
    <name type="scientific">Rhizophora mucronata</name>
    <name type="common">Asiatic mangrove</name>
    <dbReference type="NCBI Taxonomy" id="61149"/>
    <lineage>
        <taxon>Eukaryota</taxon>
        <taxon>Viridiplantae</taxon>
        <taxon>Streptophyta</taxon>
        <taxon>Embryophyta</taxon>
        <taxon>Tracheophyta</taxon>
        <taxon>Spermatophyta</taxon>
        <taxon>Magnoliopsida</taxon>
        <taxon>eudicotyledons</taxon>
        <taxon>Gunneridae</taxon>
        <taxon>Pentapetalae</taxon>
        <taxon>rosids</taxon>
        <taxon>fabids</taxon>
        <taxon>Malpighiales</taxon>
        <taxon>Rhizophoraceae</taxon>
        <taxon>Rhizophora</taxon>
    </lineage>
</organism>
<accession>A0A2P2PG94</accession>
<reference evidence="1" key="1">
    <citation type="submission" date="2018-02" db="EMBL/GenBank/DDBJ databases">
        <title>Rhizophora mucronata_Transcriptome.</title>
        <authorList>
            <person name="Meera S.P."/>
            <person name="Sreeshan A."/>
            <person name="Augustine A."/>
        </authorList>
    </citation>
    <scope>NUCLEOTIDE SEQUENCE</scope>
    <source>
        <tissue evidence="1">Leaf</tissue>
    </source>
</reference>